<dbReference type="RefSeq" id="XP_005099436.1">
    <property type="nucleotide sequence ID" value="XM_005099379.3"/>
</dbReference>
<keyword evidence="6" id="KW-0460">Magnesium</keyword>
<dbReference type="EC" id="3.6.1.62" evidence="8"/>
<dbReference type="InterPro" id="IPR015797">
    <property type="entry name" value="NUDIX_hydrolase-like_dom_sf"/>
</dbReference>
<keyword evidence="5" id="KW-0378">Hydrolase</keyword>
<keyword evidence="7" id="KW-0464">Manganese</keyword>
<dbReference type="SUPFAM" id="SSF55811">
    <property type="entry name" value="Nudix"/>
    <property type="match status" value="1"/>
</dbReference>
<proteinExistence type="inferred from homology"/>
<comment type="catalytic activity">
    <reaction evidence="9">
        <text>a 5'-end (N(7)-methyl 5'-triphosphoguanosine)-ribonucleoside in mRNA + H2O = N(7)-methyl-GDP + a 5'-end phospho-ribonucleoside in mRNA + 2 H(+)</text>
        <dbReference type="Rhea" id="RHEA:67484"/>
        <dbReference type="Rhea" id="RHEA-COMP:15692"/>
        <dbReference type="Rhea" id="RHEA-COMP:17167"/>
        <dbReference type="ChEBI" id="CHEBI:15377"/>
        <dbReference type="ChEBI" id="CHEBI:15378"/>
        <dbReference type="ChEBI" id="CHEBI:63714"/>
        <dbReference type="ChEBI" id="CHEBI:138282"/>
        <dbReference type="ChEBI" id="CHEBI:156461"/>
        <dbReference type="EC" id="3.6.1.62"/>
    </reaction>
</comment>
<evidence type="ECO:0000256" key="11">
    <source>
        <dbReference type="ARBA" id="ARBA00093621"/>
    </source>
</evidence>
<dbReference type="Proteomes" id="UP000694888">
    <property type="component" value="Unplaced"/>
</dbReference>
<reference evidence="15" key="1">
    <citation type="submission" date="2025-08" db="UniProtKB">
        <authorList>
            <consortium name="RefSeq"/>
        </authorList>
    </citation>
    <scope>IDENTIFICATION</scope>
</reference>
<accession>A0ABM0JQW6</accession>
<dbReference type="PANTHER" id="PTHR42904">
    <property type="entry name" value="NUDIX HYDROLASE, NUDC SUBFAMILY"/>
    <property type="match status" value="1"/>
</dbReference>
<dbReference type="PANTHER" id="PTHR42904:SF1">
    <property type="entry name" value="NUCLEOSIDE DIPHOSPHATE-LINKED MOIETY X MOTIF 17"/>
    <property type="match status" value="1"/>
</dbReference>
<evidence type="ECO:0000256" key="10">
    <source>
        <dbReference type="ARBA" id="ARBA00093415"/>
    </source>
</evidence>
<dbReference type="PROSITE" id="PS51462">
    <property type="entry name" value="NUDIX"/>
    <property type="match status" value="1"/>
</dbReference>
<dbReference type="InterPro" id="IPR000086">
    <property type="entry name" value="NUDIX_hydrolase_dom"/>
</dbReference>
<keyword evidence="14" id="KW-1185">Reference proteome</keyword>
<sequence>MSSTCRILVRLQKQHEKPVLAEFTQCVLSYFGLNDGIGKLHAQLRDNFLTLSDTKLVENDDVVVKHPNFCPVYNLTPEIITTIAPEVRNRGIDVGACMLLESSDGKILLSRRGLHLRTFPGLWTPPGGHVEDRETLLEAGLRELNEEVGLSITPKDCIEEKIDLLALWESVYPPKLSVGPPKRHHIVVYFHAKLRKELTAIAMEERTKIDPNEVLSCAWLNKDLVSAIAQSYDEDHNEGMKIDHLPPTFRALTLNANKEQYVADLQTEPLFSIHKDSASQSDTERVSTGTKFALQQLLSMSTAQK</sequence>
<protein>
    <recommendedName>
        <fullName evidence="11">m7GpppN-mRNA hydrolase NUDT17</fullName>
        <ecNumber evidence="8">3.6.1.62</ecNumber>
    </recommendedName>
    <alternativeName>
        <fullName evidence="12">Nucleoside diphosphate-linked moiety X motif 17</fullName>
    </alternativeName>
</protein>
<dbReference type="GeneID" id="101858783"/>
<evidence type="ECO:0000256" key="4">
    <source>
        <dbReference type="ARBA" id="ARBA00022723"/>
    </source>
</evidence>
<feature type="domain" description="Nudix hydrolase" evidence="13">
    <location>
        <begin position="89"/>
        <end position="242"/>
    </location>
</feature>
<dbReference type="InterPro" id="IPR050241">
    <property type="entry name" value="NAD-cap_RNA_hydrolase_NudC"/>
</dbReference>
<comment type="cofactor">
    <cofactor evidence="1">
        <name>Mn(2+)</name>
        <dbReference type="ChEBI" id="CHEBI:29035"/>
    </cofactor>
</comment>
<evidence type="ECO:0000256" key="6">
    <source>
        <dbReference type="ARBA" id="ARBA00022842"/>
    </source>
</evidence>
<evidence type="ECO:0000256" key="2">
    <source>
        <dbReference type="ARBA" id="ARBA00001946"/>
    </source>
</evidence>
<evidence type="ECO:0000256" key="7">
    <source>
        <dbReference type="ARBA" id="ARBA00023211"/>
    </source>
</evidence>
<evidence type="ECO:0000313" key="15">
    <source>
        <dbReference type="RefSeq" id="XP_005099436.1"/>
    </source>
</evidence>
<dbReference type="CDD" id="cd04694">
    <property type="entry name" value="NUDIX_Nudt17"/>
    <property type="match status" value="1"/>
</dbReference>
<evidence type="ECO:0000256" key="5">
    <source>
        <dbReference type="ARBA" id="ARBA00022801"/>
    </source>
</evidence>
<comment type="cofactor">
    <cofactor evidence="2">
        <name>Mg(2+)</name>
        <dbReference type="ChEBI" id="CHEBI:18420"/>
    </cofactor>
</comment>
<evidence type="ECO:0000256" key="8">
    <source>
        <dbReference type="ARBA" id="ARBA00026102"/>
    </source>
</evidence>
<evidence type="ECO:0000256" key="3">
    <source>
        <dbReference type="ARBA" id="ARBA00005582"/>
    </source>
</evidence>
<comment type="function">
    <text evidence="10">Acts as a decapping enzyme capable of hydrolyzing monomethylated capped RNAs (in vitro). Hydrolyzes monomethylated capped RNA after alpha and beta phosphates to form N(7)-methyl-GDP. Shows low activity towards unmethylated capped RNA.</text>
</comment>
<evidence type="ECO:0000259" key="13">
    <source>
        <dbReference type="PROSITE" id="PS51462"/>
    </source>
</evidence>
<evidence type="ECO:0000256" key="9">
    <source>
        <dbReference type="ARBA" id="ARBA00093205"/>
    </source>
</evidence>
<evidence type="ECO:0000256" key="12">
    <source>
        <dbReference type="ARBA" id="ARBA00093663"/>
    </source>
</evidence>
<dbReference type="Gene3D" id="3.90.79.10">
    <property type="entry name" value="Nucleoside Triphosphate Pyrophosphohydrolase"/>
    <property type="match status" value="1"/>
</dbReference>
<evidence type="ECO:0000313" key="14">
    <source>
        <dbReference type="Proteomes" id="UP000694888"/>
    </source>
</evidence>
<dbReference type="Pfam" id="PF00293">
    <property type="entry name" value="NUDIX"/>
    <property type="match status" value="1"/>
</dbReference>
<dbReference type="InterPro" id="IPR033716">
    <property type="entry name" value="Nudt17_dom"/>
</dbReference>
<comment type="similarity">
    <text evidence="3">Belongs to the Nudix hydrolase family.</text>
</comment>
<gene>
    <name evidence="15" type="primary">LOC101858783</name>
</gene>
<name>A0ABM0JQW6_APLCA</name>
<keyword evidence="4" id="KW-0479">Metal-binding</keyword>
<organism evidence="14 15">
    <name type="scientific">Aplysia californica</name>
    <name type="common">California sea hare</name>
    <dbReference type="NCBI Taxonomy" id="6500"/>
    <lineage>
        <taxon>Eukaryota</taxon>
        <taxon>Metazoa</taxon>
        <taxon>Spiralia</taxon>
        <taxon>Lophotrochozoa</taxon>
        <taxon>Mollusca</taxon>
        <taxon>Gastropoda</taxon>
        <taxon>Heterobranchia</taxon>
        <taxon>Euthyneura</taxon>
        <taxon>Tectipleura</taxon>
        <taxon>Aplysiida</taxon>
        <taxon>Aplysioidea</taxon>
        <taxon>Aplysiidae</taxon>
        <taxon>Aplysia</taxon>
    </lineage>
</organism>
<evidence type="ECO:0000256" key="1">
    <source>
        <dbReference type="ARBA" id="ARBA00001936"/>
    </source>
</evidence>